<dbReference type="HOGENOM" id="CLU_1761982_0_0_1"/>
<accession>M1DI40</accession>
<dbReference type="Gramene" id="PGSC0003DMT400089414">
    <property type="protein sequence ID" value="PGSC0003DMT400089414"/>
    <property type="gene ID" value="PGSC0003DMG400038985"/>
</dbReference>
<dbReference type="eggNOG" id="KOG0055">
    <property type="taxonomic scope" value="Eukaryota"/>
</dbReference>
<dbReference type="GO" id="GO:0016020">
    <property type="term" value="C:membrane"/>
    <property type="evidence" value="ECO:0007669"/>
    <property type="project" value="InterPro"/>
</dbReference>
<protein>
    <submittedName>
        <fullName evidence="9">Uncharacterized protein</fullName>
    </submittedName>
</protein>
<name>M1DI40_SOLTU</name>
<dbReference type="AlphaFoldDB" id="M1DI40"/>
<dbReference type="InParanoid" id="M1DI40"/>
<dbReference type="InterPro" id="IPR036640">
    <property type="entry name" value="ABC1_TM_sf"/>
</dbReference>
<evidence type="ECO:0000256" key="2">
    <source>
        <dbReference type="ARBA" id="ARBA00022448"/>
    </source>
</evidence>
<dbReference type="GO" id="GO:0005524">
    <property type="term" value="F:ATP binding"/>
    <property type="evidence" value="ECO:0007669"/>
    <property type="project" value="InterPro"/>
</dbReference>
<evidence type="ECO:0000313" key="9">
    <source>
        <dbReference type="EnsemblPlants" id="PGSC0003DMT400089414"/>
    </source>
</evidence>
<keyword evidence="10" id="KW-1185">Reference proteome</keyword>
<keyword evidence="4" id="KW-0677">Repeat</keyword>
<keyword evidence="2" id="KW-0813">Transport</keyword>
<keyword evidence="5 8" id="KW-1133">Transmembrane helix</keyword>
<dbReference type="Gene3D" id="1.20.1560.10">
    <property type="entry name" value="ABC transporter type 1, transmembrane domain"/>
    <property type="match status" value="1"/>
</dbReference>
<comment type="similarity">
    <text evidence="1">Belongs to the ABC transporter superfamily. ABCB family. Multidrug resistance exporter (TC 3.A.1.201) subfamily.</text>
</comment>
<dbReference type="PANTHER" id="PTHR45136">
    <property type="entry name" value="ABC TRANSPORTER DOMAIN-CONTAINING PROTEIN"/>
    <property type="match status" value="1"/>
</dbReference>
<reference evidence="10" key="1">
    <citation type="journal article" date="2011" name="Nature">
        <title>Genome sequence and analysis of the tuber crop potato.</title>
        <authorList>
            <consortium name="The Potato Genome Sequencing Consortium"/>
        </authorList>
    </citation>
    <scope>NUCLEOTIDE SEQUENCE [LARGE SCALE GENOMIC DNA]</scope>
    <source>
        <strain evidence="10">cv. DM1-3 516 R44</strain>
    </source>
</reference>
<keyword evidence="6 8" id="KW-0472">Membrane</keyword>
<keyword evidence="3 8" id="KW-0812">Transmembrane</keyword>
<evidence type="ECO:0000256" key="7">
    <source>
        <dbReference type="ARBA" id="ARBA00023180"/>
    </source>
</evidence>
<evidence type="ECO:0000256" key="8">
    <source>
        <dbReference type="SAM" id="Phobius"/>
    </source>
</evidence>
<proteinExistence type="inferred from homology"/>
<feature type="transmembrane region" description="Helical" evidence="8">
    <location>
        <begin position="14"/>
        <end position="38"/>
    </location>
</feature>
<evidence type="ECO:0000256" key="6">
    <source>
        <dbReference type="ARBA" id="ARBA00023136"/>
    </source>
</evidence>
<dbReference type="PaxDb" id="4113-PGSC0003DMT400089414"/>
<organism evidence="9 10">
    <name type="scientific">Solanum tuberosum</name>
    <name type="common">Potato</name>
    <dbReference type="NCBI Taxonomy" id="4113"/>
    <lineage>
        <taxon>Eukaryota</taxon>
        <taxon>Viridiplantae</taxon>
        <taxon>Streptophyta</taxon>
        <taxon>Embryophyta</taxon>
        <taxon>Tracheophyta</taxon>
        <taxon>Spermatophyta</taxon>
        <taxon>Magnoliopsida</taxon>
        <taxon>eudicotyledons</taxon>
        <taxon>Gunneridae</taxon>
        <taxon>Pentapetalae</taxon>
        <taxon>asterids</taxon>
        <taxon>lamiids</taxon>
        <taxon>Solanales</taxon>
        <taxon>Solanaceae</taxon>
        <taxon>Solanoideae</taxon>
        <taxon>Solaneae</taxon>
        <taxon>Solanum</taxon>
    </lineage>
</organism>
<reference evidence="9" key="2">
    <citation type="submission" date="2015-06" db="UniProtKB">
        <authorList>
            <consortium name="EnsemblPlants"/>
        </authorList>
    </citation>
    <scope>IDENTIFICATION</scope>
    <source>
        <strain evidence="9">DM1-3 516 R44</strain>
    </source>
</reference>
<evidence type="ECO:0000256" key="1">
    <source>
        <dbReference type="ARBA" id="ARBA00007577"/>
    </source>
</evidence>
<evidence type="ECO:0000256" key="4">
    <source>
        <dbReference type="ARBA" id="ARBA00022737"/>
    </source>
</evidence>
<dbReference type="Proteomes" id="UP000011115">
    <property type="component" value="Unassembled WGS sequence"/>
</dbReference>
<evidence type="ECO:0000313" key="10">
    <source>
        <dbReference type="Proteomes" id="UP000011115"/>
    </source>
</evidence>
<sequence length="148" mass="16261">MITTIFMHADGVDILLMTLGFLGAVGDGASFPVMLIAIAKLMNIIGGLNTSNVLNFRHNINENVMLLIYVACAKWIACFLESSSGIMSMNYSTQGLKDTSHLKTVPLIGFMWNYGHEQFNSTTSWVTSDSPMIRNTIPKGIRNSIPKT</sequence>
<dbReference type="PANTHER" id="PTHR45136:SF2">
    <property type="entry name" value="ABC TRANSPORTER DOMAIN-CONTAINING PROTEIN"/>
    <property type="match status" value="1"/>
</dbReference>
<dbReference type="EnsemblPlants" id="PGSC0003DMT400089414">
    <property type="protein sequence ID" value="PGSC0003DMT400089414"/>
    <property type="gene ID" value="PGSC0003DMG400038985"/>
</dbReference>
<keyword evidence="7" id="KW-0325">Glycoprotein</keyword>
<evidence type="ECO:0000256" key="5">
    <source>
        <dbReference type="ARBA" id="ARBA00022989"/>
    </source>
</evidence>
<evidence type="ECO:0000256" key="3">
    <source>
        <dbReference type="ARBA" id="ARBA00022692"/>
    </source>
</evidence>